<dbReference type="KEGG" id="schf:IPT68_24175"/>
<keyword evidence="2" id="KW-1185">Reference proteome</keyword>
<reference evidence="1 2" key="1">
    <citation type="submission" date="2020-10" db="EMBL/GenBank/DDBJ databases">
        <title>Streptomyces chromofuscus complate genome analysis.</title>
        <authorList>
            <person name="Anwar N."/>
        </authorList>
    </citation>
    <scope>NUCLEOTIDE SEQUENCE [LARGE SCALE GENOMIC DNA]</scope>
    <source>
        <strain evidence="1 2">DSM 40273</strain>
    </source>
</reference>
<evidence type="ECO:0000313" key="1">
    <source>
        <dbReference type="EMBL" id="QOV42872.1"/>
    </source>
</evidence>
<dbReference type="EMBL" id="CP063374">
    <property type="protein sequence ID" value="QOV42872.1"/>
    <property type="molecule type" value="Genomic_DNA"/>
</dbReference>
<evidence type="ECO:0008006" key="3">
    <source>
        <dbReference type="Google" id="ProtNLM"/>
    </source>
</evidence>
<organism evidence="1 2">
    <name type="scientific">Streptomyces chromofuscus</name>
    <dbReference type="NCBI Taxonomy" id="42881"/>
    <lineage>
        <taxon>Bacteria</taxon>
        <taxon>Bacillati</taxon>
        <taxon>Actinomycetota</taxon>
        <taxon>Actinomycetes</taxon>
        <taxon>Kitasatosporales</taxon>
        <taxon>Streptomycetaceae</taxon>
        <taxon>Streptomyces</taxon>
    </lineage>
</organism>
<gene>
    <name evidence="1" type="ORF">IPT68_24175</name>
</gene>
<accession>A0A7M2T2T6</accession>
<dbReference type="SUPFAM" id="SSF48498">
    <property type="entry name" value="Tetracyclin repressor-like, C-terminal domain"/>
    <property type="match status" value="1"/>
</dbReference>
<dbReference type="Proteomes" id="UP000594008">
    <property type="component" value="Chromosome"/>
</dbReference>
<sequence>MGRSVPGVDIGPVARRTGAVMRGVSPQACDGASREELEALAEIAMAHLAPYMSRAG</sequence>
<evidence type="ECO:0000313" key="2">
    <source>
        <dbReference type="Proteomes" id="UP000594008"/>
    </source>
</evidence>
<protein>
    <recommendedName>
        <fullName evidence="3">TetR family transcriptional regulator</fullName>
    </recommendedName>
</protein>
<dbReference type="InterPro" id="IPR036271">
    <property type="entry name" value="Tet_transcr_reg_TetR-rel_C_sf"/>
</dbReference>
<proteinExistence type="predicted"/>
<name>A0A7M2T2T6_STRCW</name>
<dbReference type="AlphaFoldDB" id="A0A7M2T2T6"/>
<dbReference type="RefSeq" id="WP_189696469.1">
    <property type="nucleotide sequence ID" value="NZ_BMTA01000002.1"/>
</dbReference>
<dbReference type="Gene3D" id="1.10.357.10">
    <property type="entry name" value="Tetracycline Repressor, domain 2"/>
    <property type="match status" value="1"/>
</dbReference>